<dbReference type="EMBL" id="JALGBI010000002">
    <property type="protein sequence ID" value="MCJ0764865.1"/>
    <property type="molecule type" value="Genomic_DNA"/>
</dbReference>
<keyword evidence="2" id="KW-1185">Reference proteome</keyword>
<keyword evidence="1" id="KW-0378">Hydrolase</keyword>
<name>A0A9X1VXP5_9BURK</name>
<evidence type="ECO:0000313" key="1">
    <source>
        <dbReference type="EMBL" id="MCJ0764865.1"/>
    </source>
</evidence>
<dbReference type="PROSITE" id="PS51257">
    <property type="entry name" value="PROKAR_LIPOPROTEIN"/>
    <property type="match status" value="1"/>
</dbReference>
<gene>
    <name evidence="1" type="ORF">MMF98_16735</name>
</gene>
<sequence>MSAAARRLLRAAALLVLAGSLAGCANLGYYWQSVSGHLALMQAARPIDDWLADPAAPAALKARLELAQRIRAYAVAELKLPDNASYHRYADLHRRAAVWNVVAAPELSLTLHTWCFVAVGCVGYRGYYDEAEAQALARELQGQGLETSVYGVPAYSTLGWMNWLGGDPLLNTFIGYPEGELARLVFHELAHQVVYAKGDTMFNESFATAVERLGSQRWLATQAGEAARREYADYDARRTQFKTLTLATRRRLAAIYEPKPADVQAQRSMVAMKDVAMQDFRAQYAQLRAAWGGDPARYAGYDAWVARANNAAFGAQAAYDEQVPAFEALFQREGQDWQRFYDAVKRLAAMPKNERDRALKAYEETPGA</sequence>
<comment type="caution">
    <text evidence="1">The sequence shown here is derived from an EMBL/GenBank/DDBJ whole genome shotgun (WGS) entry which is preliminary data.</text>
</comment>
<dbReference type="RefSeq" id="WP_243307822.1">
    <property type="nucleotide sequence ID" value="NZ_JALGBI010000002.1"/>
</dbReference>
<dbReference type="GO" id="GO:0004177">
    <property type="term" value="F:aminopeptidase activity"/>
    <property type="evidence" value="ECO:0007669"/>
    <property type="project" value="UniProtKB-KW"/>
</dbReference>
<keyword evidence="1" id="KW-0645">Protease</keyword>
<proteinExistence type="predicted"/>
<organism evidence="1 2">
    <name type="scientific">Variovorax terrae</name>
    <dbReference type="NCBI Taxonomy" id="2923278"/>
    <lineage>
        <taxon>Bacteria</taxon>
        <taxon>Pseudomonadati</taxon>
        <taxon>Pseudomonadota</taxon>
        <taxon>Betaproteobacteria</taxon>
        <taxon>Burkholderiales</taxon>
        <taxon>Comamonadaceae</taxon>
        <taxon>Variovorax</taxon>
    </lineage>
</organism>
<protein>
    <submittedName>
        <fullName evidence="1">Aminopeptidase</fullName>
    </submittedName>
</protein>
<dbReference type="Proteomes" id="UP001139447">
    <property type="component" value="Unassembled WGS sequence"/>
</dbReference>
<dbReference type="AlphaFoldDB" id="A0A9X1VXP5"/>
<dbReference type="PIRSF" id="PIRSF029285">
    <property type="entry name" value="Aminopept"/>
    <property type="match status" value="1"/>
</dbReference>
<accession>A0A9X1VXP5</accession>
<reference evidence="1" key="1">
    <citation type="submission" date="2022-03" db="EMBL/GenBank/DDBJ databases">
        <authorList>
            <person name="Woo C.Y."/>
        </authorList>
    </citation>
    <scope>NUCLEOTIDE SEQUENCE</scope>
    <source>
        <strain evidence="1">CYS-02</strain>
    </source>
</reference>
<keyword evidence="1" id="KW-0031">Aminopeptidase</keyword>
<dbReference type="Pfam" id="PF10023">
    <property type="entry name" value="Aminopep"/>
    <property type="match status" value="1"/>
</dbReference>
<dbReference type="InterPro" id="IPR014553">
    <property type="entry name" value="Aminopept"/>
</dbReference>
<evidence type="ECO:0000313" key="2">
    <source>
        <dbReference type="Proteomes" id="UP001139447"/>
    </source>
</evidence>